<accession>A0ABU7D5N0</accession>
<sequence length="100" mass="11679">MDLDRDLVVRSGSTEIRMKRGAEKERLKSLREKIEKTQTRRIHKETYHRGEDCNHKVTLLRTPHGTNTNTDLKTNCVMNHSMVCVHSKHGEFISTEKVLH</sequence>
<protein>
    <submittedName>
        <fullName evidence="1">Uncharacterized protein</fullName>
    </submittedName>
</protein>
<comment type="caution">
    <text evidence="1">The sequence shown here is derived from an EMBL/GenBank/DDBJ whole genome shotgun (WGS) entry which is preliminary data.</text>
</comment>
<dbReference type="EMBL" id="JAHUTJ010017070">
    <property type="protein sequence ID" value="MED6270452.1"/>
    <property type="molecule type" value="Genomic_DNA"/>
</dbReference>
<reference evidence="1 2" key="1">
    <citation type="submission" date="2021-06" db="EMBL/GenBank/DDBJ databases">
        <authorList>
            <person name="Palmer J.M."/>
        </authorList>
    </citation>
    <scope>NUCLEOTIDE SEQUENCE [LARGE SCALE GENOMIC DNA]</scope>
    <source>
        <strain evidence="1 2">CL_MEX2019</strain>
        <tissue evidence="1">Muscle</tissue>
    </source>
</reference>
<dbReference type="Proteomes" id="UP001352852">
    <property type="component" value="Unassembled WGS sequence"/>
</dbReference>
<evidence type="ECO:0000313" key="1">
    <source>
        <dbReference type="EMBL" id="MED6270452.1"/>
    </source>
</evidence>
<proteinExistence type="predicted"/>
<name>A0ABU7D5N0_9TELE</name>
<gene>
    <name evidence="1" type="ORF">CHARACLAT_010526</name>
</gene>
<keyword evidence="2" id="KW-1185">Reference proteome</keyword>
<evidence type="ECO:0000313" key="2">
    <source>
        <dbReference type="Proteomes" id="UP001352852"/>
    </source>
</evidence>
<organism evidence="1 2">
    <name type="scientific">Characodon lateralis</name>
    <dbReference type="NCBI Taxonomy" id="208331"/>
    <lineage>
        <taxon>Eukaryota</taxon>
        <taxon>Metazoa</taxon>
        <taxon>Chordata</taxon>
        <taxon>Craniata</taxon>
        <taxon>Vertebrata</taxon>
        <taxon>Euteleostomi</taxon>
        <taxon>Actinopterygii</taxon>
        <taxon>Neopterygii</taxon>
        <taxon>Teleostei</taxon>
        <taxon>Neoteleostei</taxon>
        <taxon>Acanthomorphata</taxon>
        <taxon>Ovalentaria</taxon>
        <taxon>Atherinomorphae</taxon>
        <taxon>Cyprinodontiformes</taxon>
        <taxon>Goodeidae</taxon>
        <taxon>Characodon</taxon>
    </lineage>
</organism>